<sequence>MDEGSFPKPVLIYDGDCAFCTRSVNVLKRLPIDAEVTAYQFTDLELYGTTEERATHEVLWVDPTGRIHGGAQAVARLLISAGGIYAAAGWMLRTPPVRWIAAGVYRLIANNRQRMPGGTAACALPPAARGSVSG</sequence>
<proteinExistence type="predicted"/>
<dbReference type="RefSeq" id="WP_212008873.1">
    <property type="nucleotide sequence ID" value="NZ_JAAFYZ010000025.1"/>
</dbReference>
<dbReference type="Pfam" id="PF04134">
    <property type="entry name" value="DCC1-like"/>
    <property type="match status" value="1"/>
</dbReference>
<keyword evidence="2" id="KW-1185">Reference proteome</keyword>
<reference evidence="1 2" key="1">
    <citation type="submission" date="2020-02" db="EMBL/GenBank/DDBJ databases">
        <title>Acidophilic actinobacteria isolated from forest soil.</title>
        <authorList>
            <person name="Golinska P."/>
        </authorList>
    </citation>
    <scope>NUCLEOTIDE SEQUENCE [LARGE SCALE GENOMIC DNA]</scope>
    <source>
        <strain evidence="1 2">NL8</strain>
    </source>
</reference>
<accession>A0ABS5KMM6</accession>
<dbReference type="InterPro" id="IPR007263">
    <property type="entry name" value="DCC1-like"/>
</dbReference>
<dbReference type="EMBL" id="JAAFYZ010000025">
    <property type="protein sequence ID" value="MBS2547277.1"/>
    <property type="molecule type" value="Genomic_DNA"/>
</dbReference>
<evidence type="ECO:0000313" key="2">
    <source>
        <dbReference type="Proteomes" id="UP000730482"/>
    </source>
</evidence>
<organism evidence="1 2">
    <name type="scientific">Catenulispora pinistramenti</name>
    <dbReference type="NCBI Taxonomy" id="2705254"/>
    <lineage>
        <taxon>Bacteria</taxon>
        <taxon>Bacillati</taxon>
        <taxon>Actinomycetota</taxon>
        <taxon>Actinomycetes</taxon>
        <taxon>Catenulisporales</taxon>
        <taxon>Catenulisporaceae</taxon>
        <taxon>Catenulispora</taxon>
    </lineage>
</organism>
<comment type="caution">
    <text evidence="1">The sequence shown here is derived from an EMBL/GenBank/DDBJ whole genome shotgun (WGS) entry which is preliminary data.</text>
</comment>
<dbReference type="Proteomes" id="UP000730482">
    <property type="component" value="Unassembled WGS sequence"/>
</dbReference>
<name>A0ABS5KMM6_9ACTN</name>
<protein>
    <submittedName>
        <fullName evidence="1">DUF393 domain-containing protein</fullName>
    </submittedName>
</protein>
<gene>
    <name evidence="1" type="ORF">KGQ19_10365</name>
</gene>
<evidence type="ECO:0000313" key="1">
    <source>
        <dbReference type="EMBL" id="MBS2547277.1"/>
    </source>
</evidence>